<dbReference type="OrthoDB" id="4072826at2759"/>
<dbReference type="PANTHER" id="PTHR43792">
    <property type="entry name" value="GNAT FAMILY, PUTATIVE (AFU_ORTHOLOGUE AFUA_3G00765)-RELATED-RELATED"/>
    <property type="match status" value="1"/>
</dbReference>
<evidence type="ECO:0000313" key="3">
    <source>
        <dbReference type="Proteomes" id="UP000177622"/>
    </source>
</evidence>
<dbReference type="InterPro" id="IPR051531">
    <property type="entry name" value="N-acetyltransferase"/>
</dbReference>
<proteinExistence type="predicted"/>
<dbReference type="PROSITE" id="PS51186">
    <property type="entry name" value="GNAT"/>
    <property type="match status" value="1"/>
</dbReference>
<dbReference type="AlphaFoldDB" id="A0A1F5LWT4"/>
<comment type="caution">
    <text evidence="2">The sequence shown here is derived from an EMBL/GenBank/DDBJ whole genome shotgun (WGS) entry which is preliminary data.</text>
</comment>
<sequence length="221" mass="24601">MSTQDIVTVRSFLPTIPLPGNKDRPDITTSRLIIRSLKASDLEALHSLRTQEPVMKWTKAGCIDQNIEQSKAKLDPFLAPNDAITANCAICLKDTGEFIGIGGCHLYPADHGWPEVGYMLRTEAWGQGIATEFLSAWLKFWAGLPRTEREIEVQKDMVDSEGAVEEQLIAITEKSNAPSQKVLIKAGFQRFRDFTEVDDSKTKSLVAFRFFPSKGIRSDGV</sequence>
<dbReference type="SUPFAM" id="SSF55729">
    <property type="entry name" value="Acyl-CoA N-acyltransferases (Nat)"/>
    <property type="match status" value="1"/>
</dbReference>
<dbReference type="RefSeq" id="XP_022493025.1">
    <property type="nucleotide sequence ID" value="XM_022626449.1"/>
</dbReference>
<dbReference type="PANTHER" id="PTHR43792:SF1">
    <property type="entry name" value="N-ACETYLTRANSFERASE DOMAIN-CONTAINING PROTEIN"/>
    <property type="match status" value="1"/>
</dbReference>
<dbReference type="EMBL" id="LXJU01000001">
    <property type="protein sequence ID" value="OGE57602.1"/>
    <property type="molecule type" value="Genomic_DNA"/>
</dbReference>
<dbReference type="InterPro" id="IPR000182">
    <property type="entry name" value="GNAT_dom"/>
</dbReference>
<reference evidence="2 3" key="1">
    <citation type="journal article" date="2016" name="Sci. Rep.">
        <title>Penicillium arizonense, a new, genome sequenced fungal species, reveals a high chemical diversity in secreted metabolites.</title>
        <authorList>
            <person name="Grijseels S."/>
            <person name="Nielsen J.C."/>
            <person name="Randelovic M."/>
            <person name="Nielsen J."/>
            <person name="Nielsen K.F."/>
            <person name="Workman M."/>
            <person name="Frisvad J.C."/>
        </authorList>
    </citation>
    <scope>NUCLEOTIDE SEQUENCE [LARGE SCALE GENOMIC DNA]</scope>
    <source>
        <strain evidence="2 3">CBS 141311</strain>
    </source>
</reference>
<name>A0A1F5LWT4_PENAI</name>
<evidence type="ECO:0000259" key="1">
    <source>
        <dbReference type="PROSITE" id="PS51186"/>
    </source>
</evidence>
<evidence type="ECO:0000313" key="2">
    <source>
        <dbReference type="EMBL" id="OGE57602.1"/>
    </source>
</evidence>
<dbReference type="Pfam" id="PF13302">
    <property type="entry name" value="Acetyltransf_3"/>
    <property type="match status" value="1"/>
</dbReference>
<accession>A0A1F5LWT4</accession>
<keyword evidence="3" id="KW-1185">Reference proteome</keyword>
<gene>
    <name evidence="2" type="ORF">PENARI_c001G04130</name>
</gene>
<dbReference type="Proteomes" id="UP000177622">
    <property type="component" value="Unassembled WGS sequence"/>
</dbReference>
<dbReference type="GeneID" id="34571183"/>
<organism evidence="2 3">
    <name type="scientific">Penicillium arizonense</name>
    <dbReference type="NCBI Taxonomy" id="1835702"/>
    <lineage>
        <taxon>Eukaryota</taxon>
        <taxon>Fungi</taxon>
        <taxon>Dikarya</taxon>
        <taxon>Ascomycota</taxon>
        <taxon>Pezizomycotina</taxon>
        <taxon>Eurotiomycetes</taxon>
        <taxon>Eurotiomycetidae</taxon>
        <taxon>Eurotiales</taxon>
        <taxon>Aspergillaceae</taxon>
        <taxon>Penicillium</taxon>
    </lineage>
</organism>
<protein>
    <recommendedName>
        <fullName evidence="1">N-acetyltransferase domain-containing protein</fullName>
    </recommendedName>
</protein>
<dbReference type="InterPro" id="IPR016181">
    <property type="entry name" value="Acyl_CoA_acyltransferase"/>
</dbReference>
<dbReference type="GO" id="GO:0016747">
    <property type="term" value="F:acyltransferase activity, transferring groups other than amino-acyl groups"/>
    <property type="evidence" value="ECO:0007669"/>
    <property type="project" value="InterPro"/>
</dbReference>
<feature type="domain" description="N-acetyltransferase" evidence="1">
    <location>
        <begin position="32"/>
        <end position="206"/>
    </location>
</feature>
<dbReference type="Gene3D" id="3.40.630.30">
    <property type="match status" value="1"/>
</dbReference>